<evidence type="ECO:0000313" key="3">
    <source>
        <dbReference type="Proteomes" id="UP000580250"/>
    </source>
</evidence>
<dbReference type="Pfam" id="PF01593">
    <property type="entry name" value="Amino_oxidase"/>
    <property type="match status" value="1"/>
</dbReference>
<dbReference type="PANTHER" id="PTHR43734">
    <property type="entry name" value="PHYTOENE DESATURASE"/>
    <property type="match status" value="1"/>
</dbReference>
<dbReference type="AlphaFoldDB" id="A0A6V7VNF4"/>
<evidence type="ECO:0000259" key="1">
    <source>
        <dbReference type="Pfam" id="PF01593"/>
    </source>
</evidence>
<dbReference type="Proteomes" id="UP000580250">
    <property type="component" value="Unassembled WGS sequence"/>
</dbReference>
<protein>
    <recommendedName>
        <fullName evidence="1">Amine oxidase domain-containing protein</fullName>
    </recommendedName>
</protein>
<reference evidence="2 3" key="1">
    <citation type="submission" date="2020-08" db="EMBL/GenBank/DDBJ databases">
        <authorList>
            <person name="Koutsovoulos G."/>
            <person name="Danchin GJ E."/>
        </authorList>
    </citation>
    <scope>NUCLEOTIDE SEQUENCE [LARGE SCALE GENOMIC DNA]</scope>
</reference>
<feature type="domain" description="Amine oxidase" evidence="1">
    <location>
        <begin position="46"/>
        <end position="321"/>
    </location>
</feature>
<name>A0A6V7VNF4_MELEN</name>
<gene>
    <name evidence="2" type="ORF">MENT_LOCUS27746</name>
</gene>
<dbReference type="PANTHER" id="PTHR43734:SF4">
    <property type="entry name" value="AMINE OXIDASE DOMAIN-CONTAINING PROTEIN"/>
    <property type="match status" value="1"/>
</dbReference>
<comment type="caution">
    <text evidence="2">The sequence shown here is derived from an EMBL/GenBank/DDBJ whole genome shotgun (WGS) entry which is preliminary data.</text>
</comment>
<dbReference type="OrthoDB" id="38045at2759"/>
<dbReference type="Gene3D" id="3.50.50.60">
    <property type="entry name" value="FAD/NAD(P)-binding domain"/>
    <property type="match status" value="1"/>
</dbReference>
<dbReference type="SUPFAM" id="SSF51971">
    <property type="entry name" value="Nucleotide-binding domain"/>
    <property type="match status" value="1"/>
</dbReference>
<organism evidence="2 3">
    <name type="scientific">Meloidogyne enterolobii</name>
    <name type="common">Root-knot nematode worm</name>
    <name type="synonym">Meloidogyne mayaguensis</name>
    <dbReference type="NCBI Taxonomy" id="390850"/>
    <lineage>
        <taxon>Eukaryota</taxon>
        <taxon>Metazoa</taxon>
        <taxon>Ecdysozoa</taxon>
        <taxon>Nematoda</taxon>
        <taxon>Chromadorea</taxon>
        <taxon>Rhabditida</taxon>
        <taxon>Tylenchina</taxon>
        <taxon>Tylenchomorpha</taxon>
        <taxon>Tylenchoidea</taxon>
        <taxon>Meloidogynidae</taxon>
        <taxon>Meloidogyninae</taxon>
        <taxon>Meloidogyne</taxon>
    </lineage>
</organism>
<dbReference type="InterPro" id="IPR002937">
    <property type="entry name" value="Amino_oxidase"/>
</dbReference>
<evidence type="ECO:0000313" key="2">
    <source>
        <dbReference type="EMBL" id="CAD2175978.1"/>
    </source>
</evidence>
<dbReference type="GO" id="GO:0016491">
    <property type="term" value="F:oxidoreductase activity"/>
    <property type="evidence" value="ECO:0007669"/>
    <property type="project" value="InterPro"/>
</dbReference>
<accession>A0A6V7VNF4</accession>
<dbReference type="EMBL" id="CAJEWN010000266">
    <property type="protein sequence ID" value="CAD2175978.1"/>
    <property type="molecule type" value="Genomic_DNA"/>
</dbReference>
<proteinExistence type="predicted"/>
<sequence length="528" mass="61193">MSLIENEKVEDVNNYLNEEIKIIILGAGPTALGALNRIFKLKKDKLINENINVCVIEQEEEIGGLARSVIDENGFCWDLGVHVMGISKYKNFVEAMEECVTEWEIIPRCAMAEMSHVMIENKKEEENLNKINYYIPYPVQNSIPYFPKNLKLKCLEELNFKEKEGEENNFLTTKIPEKEENFDSFSLSLFGETLQKIFVRPYNEKVWTVPISQMGTSWLQGRVPLIDLSQLKRRCSLTHQKLLIEDEKRQTAFRYPANCRGIGEMWKRFSERFPSKIFNFGQKVVEINSKTKNIFCLDKNGNKKKFNYNILISTIPLTELEKMIGINNLSKPLKHSTVILVGIGLFGGKNDFVKKLSWAYYPRKEILFYRCTIISNFSSELIPPKCSSSSSSSSSNLIENKNNNNNQFWSILCEIGQSSDKELPLENEQKNKIFDKIILDLISVGIINKKENICSKWIKCLPFGYPIPTKERDFVLKECHKYLEKLQIYSRGRFGGWKYELSNQDVCFQIGIELIDKIFLNIPETLYV</sequence>
<dbReference type="InterPro" id="IPR036188">
    <property type="entry name" value="FAD/NAD-bd_sf"/>
</dbReference>